<evidence type="ECO:0000259" key="2">
    <source>
        <dbReference type="Pfam" id="PF13193"/>
    </source>
</evidence>
<comment type="caution">
    <text evidence="3">The sequence shown here is derived from an EMBL/GenBank/DDBJ whole genome shotgun (WGS) entry which is preliminary data.</text>
</comment>
<dbReference type="GO" id="GO:0016878">
    <property type="term" value="F:acid-thiol ligase activity"/>
    <property type="evidence" value="ECO:0007669"/>
    <property type="project" value="UniProtKB-ARBA"/>
</dbReference>
<dbReference type="InterPro" id="IPR025110">
    <property type="entry name" value="AMP-bd_C"/>
</dbReference>
<name>A0A543NJ69_9ACTN</name>
<dbReference type="Gene3D" id="3.30.300.30">
    <property type="match status" value="1"/>
</dbReference>
<dbReference type="Pfam" id="PF13193">
    <property type="entry name" value="AMP-binding_C"/>
    <property type="match status" value="1"/>
</dbReference>
<gene>
    <name evidence="3" type="ORF">FHX37_1735</name>
</gene>
<dbReference type="InterPro" id="IPR050237">
    <property type="entry name" value="ATP-dep_AMP-bd_enzyme"/>
</dbReference>
<keyword evidence="3" id="KW-0436">Ligase</keyword>
<reference evidence="3 4" key="1">
    <citation type="submission" date="2019-06" db="EMBL/GenBank/DDBJ databases">
        <title>Sequencing the genomes of 1000 actinobacteria strains.</title>
        <authorList>
            <person name="Klenk H.-P."/>
        </authorList>
    </citation>
    <scope>NUCLEOTIDE SEQUENCE [LARGE SCALE GENOMIC DNA]</scope>
    <source>
        <strain evidence="3 4">DSM 45015</strain>
    </source>
</reference>
<dbReference type="Gene3D" id="3.40.50.12780">
    <property type="entry name" value="N-terminal domain of ligase-like"/>
    <property type="match status" value="1"/>
</dbReference>
<evidence type="ECO:0000313" key="4">
    <source>
        <dbReference type="Proteomes" id="UP000317422"/>
    </source>
</evidence>
<dbReference type="SUPFAM" id="SSF56801">
    <property type="entry name" value="Acetyl-CoA synthetase-like"/>
    <property type="match status" value="1"/>
</dbReference>
<accession>A0A543NJ69</accession>
<evidence type="ECO:0000313" key="3">
    <source>
        <dbReference type="EMBL" id="TQN31814.1"/>
    </source>
</evidence>
<dbReference type="Pfam" id="PF00501">
    <property type="entry name" value="AMP-binding"/>
    <property type="match status" value="1"/>
</dbReference>
<evidence type="ECO:0000259" key="1">
    <source>
        <dbReference type="Pfam" id="PF00501"/>
    </source>
</evidence>
<feature type="domain" description="AMP-dependent synthetase/ligase" evidence="1">
    <location>
        <begin position="68"/>
        <end position="229"/>
    </location>
</feature>
<dbReference type="InterPro" id="IPR042099">
    <property type="entry name" value="ANL_N_sf"/>
</dbReference>
<dbReference type="InterPro" id="IPR000873">
    <property type="entry name" value="AMP-dep_synth/lig_dom"/>
</dbReference>
<dbReference type="PANTHER" id="PTHR43767">
    <property type="entry name" value="LONG-CHAIN-FATTY-ACID--COA LIGASE"/>
    <property type="match status" value="1"/>
</dbReference>
<protein>
    <submittedName>
        <fullName evidence="3">O-succinylbenzoic acid--CoA ligase</fullName>
    </submittedName>
</protein>
<dbReference type="Proteomes" id="UP000317422">
    <property type="component" value="Unassembled WGS sequence"/>
</dbReference>
<dbReference type="InterPro" id="IPR045851">
    <property type="entry name" value="AMP-bd_C_sf"/>
</dbReference>
<keyword evidence="4" id="KW-1185">Reference proteome</keyword>
<dbReference type="PANTHER" id="PTHR43767:SF1">
    <property type="entry name" value="NONRIBOSOMAL PEPTIDE SYNTHASE PES1 (EUROFUNG)-RELATED"/>
    <property type="match status" value="1"/>
</dbReference>
<organism evidence="3 4">
    <name type="scientific">Haloactinospora alba</name>
    <dbReference type="NCBI Taxonomy" id="405555"/>
    <lineage>
        <taxon>Bacteria</taxon>
        <taxon>Bacillati</taxon>
        <taxon>Actinomycetota</taxon>
        <taxon>Actinomycetes</taxon>
        <taxon>Streptosporangiales</taxon>
        <taxon>Nocardiopsidaceae</taxon>
        <taxon>Haloactinospora</taxon>
    </lineage>
</organism>
<dbReference type="AlphaFoldDB" id="A0A543NJ69"/>
<proteinExistence type="predicted"/>
<feature type="domain" description="AMP-binding enzyme C-terminal" evidence="2">
    <location>
        <begin position="310"/>
        <end position="386"/>
    </location>
</feature>
<sequence length="400" mass="42469">MDVATRSLQAVSGVDPERFTALLSDALRGDGPALLPLDHHLPRPRIDALLQTMRPDSLRTPDGVTQLDGGEPVADDTAVVVATSGSTEAPKGVELSADALLRSARASIDRIGAGPQDTWLCVLPLPHIAGLQVVVRALVNGGRVLHPSGSGTEAITAAAGESPHVSLVPTQLRRLLTERADLSRFPTILLGGAAADEGLLTAAREAGGRVITTYGMSETCGGCVYDGIPLDGTLVRLDEADRVLLSGPTLFSGYRRDPRRTRAHRERDAEGGVWFRTGDVGRFGADGALEVRGRADEVINTGGYKVVPGEVAALVNRLDSVHDTVVVGRPDEEWGERVTAVVVPSRADAPPTLREVRAWVRERMPSYAAPRELELRSAIPLLSSGKPDLTTLRSPATMQD</sequence>
<dbReference type="EMBL" id="VFQC01000001">
    <property type="protein sequence ID" value="TQN31814.1"/>
    <property type="molecule type" value="Genomic_DNA"/>
</dbReference>